<dbReference type="SUPFAM" id="SSF56784">
    <property type="entry name" value="HAD-like"/>
    <property type="match status" value="1"/>
</dbReference>
<feature type="region of interest" description="Disordered" evidence="3">
    <location>
        <begin position="948"/>
        <end position="997"/>
    </location>
</feature>
<evidence type="ECO:0000259" key="4">
    <source>
        <dbReference type="PROSITE" id="PS51166"/>
    </source>
</evidence>
<dbReference type="GO" id="GO:0005992">
    <property type="term" value="P:trehalose biosynthetic process"/>
    <property type="evidence" value="ECO:0007669"/>
    <property type="project" value="InterPro"/>
</dbReference>
<dbReference type="CDD" id="cd03788">
    <property type="entry name" value="GT20_TPS"/>
    <property type="match status" value="1"/>
</dbReference>
<comment type="caution">
    <text evidence="5">The sequence shown here is derived from an EMBL/GenBank/DDBJ whole genome shotgun (WGS) entry which is preliminary data.</text>
</comment>
<dbReference type="SUPFAM" id="SSF53756">
    <property type="entry name" value="UDP-Glycosyltransferase/glycogen phosphorylase"/>
    <property type="match status" value="1"/>
</dbReference>
<dbReference type="InterPro" id="IPR003337">
    <property type="entry name" value="Trehalose_PPase"/>
</dbReference>
<feature type="domain" description="CBM20" evidence="4">
    <location>
        <begin position="1"/>
        <end position="120"/>
    </location>
</feature>
<dbReference type="Gene3D" id="3.40.50.2000">
    <property type="entry name" value="Glycogen Phosphorylase B"/>
    <property type="match status" value="2"/>
</dbReference>
<dbReference type="InterPro" id="IPR036412">
    <property type="entry name" value="HAD-like_sf"/>
</dbReference>
<dbReference type="InterPro" id="IPR023214">
    <property type="entry name" value="HAD_sf"/>
</dbReference>
<dbReference type="InterPro" id="IPR002044">
    <property type="entry name" value="CBM20"/>
</dbReference>
<dbReference type="Pfam" id="PF02358">
    <property type="entry name" value="Trehalose_PPase"/>
    <property type="match status" value="1"/>
</dbReference>
<dbReference type="AlphaFoldDB" id="A0AA36NE61"/>
<dbReference type="EMBL" id="CAUJNA010003509">
    <property type="protein sequence ID" value="CAJ1403777.1"/>
    <property type="molecule type" value="Genomic_DNA"/>
</dbReference>
<dbReference type="Proteomes" id="UP001178507">
    <property type="component" value="Unassembled WGS sequence"/>
</dbReference>
<reference evidence="5" key="1">
    <citation type="submission" date="2023-08" db="EMBL/GenBank/DDBJ databases">
        <authorList>
            <person name="Chen Y."/>
            <person name="Shah S."/>
            <person name="Dougan E. K."/>
            <person name="Thang M."/>
            <person name="Chan C."/>
        </authorList>
    </citation>
    <scope>NUCLEOTIDE SEQUENCE</scope>
</reference>
<dbReference type="InterPro" id="IPR013783">
    <property type="entry name" value="Ig-like_fold"/>
</dbReference>
<dbReference type="PROSITE" id="PS51166">
    <property type="entry name" value="CBM20"/>
    <property type="match status" value="1"/>
</dbReference>
<comment type="similarity">
    <text evidence="2">In the C-terminal section; belongs to the trehalose phosphatase family.</text>
</comment>
<protein>
    <recommendedName>
        <fullName evidence="4">CBM20 domain-containing protein</fullName>
    </recommendedName>
</protein>
<organism evidence="5 6">
    <name type="scientific">Effrenium voratum</name>
    <dbReference type="NCBI Taxonomy" id="2562239"/>
    <lineage>
        <taxon>Eukaryota</taxon>
        <taxon>Sar</taxon>
        <taxon>Alveolata</taxon>
        <taxon>Dinophyceae</taxon>
        <taxon>Suessiales</taxon>
        <taxon>Symbiodiniaceae</taxon>
        <taxon>Effrenium</taxon>
    </lineage>
</organism>
<dbReference type="GO" id="GO:2001070">
    <property type="term" value="F:starch binding"/>
    <property type="evidence" value="ECO:0007669"/>
    <property type="project" value="InterPro"/>
</dbReference>
<dbReference type="GO" id="GO:0004805">
    <property type="term" value="F:trehalose-phosphatase activity"/>
    <property type="evidence" value="ECO:0007669"/>
    <property type="project" value="TreeGrafter"/>
</dbReference>
<dbReference type="NCBIfam" id="TIGR00685">
    <property type="entry name" value="T6PP"/>
    <property type="match status" value="1"/>
</dbReference>
<proteinExistence type="inferred from homology"/>
<evidence type="ECO:0000313" key="6">
    <source>
        <dbReference type="Proteomes" id="UP001178507"/>
    </source>
</evidence>
<dbReference type="Pfam" id="PF00982">
    <property type="entry name" value="Glyco_transf_20"/>
    <property type="match status" value="1"/>
</dbReference>
<accession>A0AA36NE61</accession>
<evidence type="ECO:0000256" key="1">
    <source>
        <dbReference type="ARBA" id="ARBA00005409"/>
    </source>
</evidence>
<dbReference type="PANTHER" id="PTHR10788:SF94">
    <property type="entry name" value="ALPHA,ALPHA-TREHALOSE-PHOSPHATE SYNTHASE [UDP-FORMING] 5"/>
    <property type="match status" value="1"/>
</dbReference>
<evidence type="ECO:0000256" key="2">
    <source>
        <dbReference type="ARBA" id="ARBA00006330"/>
    </source>
</evidence>
<dbReference type="Pfam" id="PF00686">
    <property type="entry name" value="CBM_20"/>
    <property type="match status" value="1"/>
</dbReference>
<dbReference type="Gene3D" id="3.40.50.1000">
    <property type="entry name" value="HAD superfamily/HAD-like"/>
    <property type="match status" value="2"/>
</dbReference>
<keyword evidence="6" id="KW-1185">Reference proteome</keyword>
<comment type="similarity">
    <text evidence="1">In the N-terminal section; belongs to the glycosyltransferase 20 family.</text>
</comment>
<dbReference type="Gene3D" id="2.60.40.10">
    <property type="entry name" value="Immunoglobulins"/>
    <property type="match status" value="1"/>
</dbReference>
<dbReference type="NCBIfam" id="TIGR01484">
    <property type="entry name" value="HAD-SF-IIB"/>
    <property type="match status" value="1"/>
</dbReference>
<feature type="compositionally biased region" description="Low complexity" evidence="3">
    <location>
        <begin position="955"/>
        <end position="964"/>
    </location>
</feature>
<dbReference type="SMART" id="SM01065">
    <property type="entry name" value="CBM_2"/>
    <property type="match status" value="1"/>
</dbReference>
<name>A0AA36NE61_9DINO</name>
<gene>
    <name evidence="5" type="ORF">EVOR1521_LOCUS26367</name>
</gene>
<feature type="compositionally biased region" description="Polar residues" evidence="3">
    <location>
        <begin position="131"/>
        <end position="146"/>
    </location>
</feature>
<dbReference type="InterPro" id="IPR006379">
    <property type="entry name" value="HAD-SF_hydro_IIB"/>
</dbReference>
<evidence type="ECO:0000313" key="5">
    <source>
        <dbReference type="EMBL" id="CAJ1403777.1"/>
    </source>
</evidence>
<dbReference type="PANTHER" id="PTHR10788">
    <property type="entry name" value="TREHALOSE-6-PHOSPHATE SYNTHASE"/>
    <property type="match status" value="1"/>
</dbReference>
<dbReference type="GO" id="GO:0005829">
    <property type="term" value="C:cytosol"/>
    <property type="evidence" value="ECO:0007669"/>
    <property type="project" value="TreeGrafter"/>
</dbReference>
<feature type="region of interest" description="Disordered" evidence="3">
    <location>
        <begin position="113"/>
        <end position="153"/>
    </location>
</feature>
<sequence length="1090" mass="120998">MTGARHTRVFFRWHGTGVSAHEEVKVIGSCDELGGWDPSSAIPLSPVQEVEDCWWTENGIRIQLKEKFEYRYAIFAGDDFLRYAVEHEEAHCAVATGRSLVLEDDGGRCRATGDDEVAQVRAPSPSPSPSRQISGQAQSPTHSPRTSPRMGIRSKSMDLTQLCDVTSEDKAFLVFRSLPVVVTRKESGEWQVDKISHGAGTALPLLKHFTQTGLAPGEAINVQVKFIGHPGVCVTDPAERKQLSELLANHSCIPVYMDEELVHKHNVFSEDYLWPVFHNMKIFDSTITGDAGMESFDKALWKNFLALNNAYAEVITTHGDEDTLVWIHDYELVMVPRFVYHRNPEFTTGLFMHCAFPSTEVMSCLPVREEILQGMLSSRLVTFQTFDYLRHFMSCCAEVLGSRHSFQKGGILQVEHDTRSVVVFADHFAIPYKHLVKKLTDDKVVERCNAIRSKFKGKTIIGSYDRFDCFSGLPLKLRIFHRFLSEYSSYRQRVVLVQYIRARFSDSGRQGMVGLEELQKMADETNKAFGRNGQPVVEIVVEDTSREKQLGVLSATDILLDTSTNDGLNLIPFNFYAAHSQDHKGVALISEFCGCSSVLTGAFKINPWNATSVLAALDQALCISPENQAERFVKDHSYVSSQTLVQWVHKNLSELKVTRNSSAMAVRNSSGPPHIHTEEVLSAYRSAKKRVIFLDNEGTIAAKARWQIQSGNLALQKQGQPPDPHVLDLLQTLVNDRCNTVVILSGRTKDTMESWFSTVEGLGLCAEHGFHRLLPRTLRDSEDRGWRAAAMMDDNQEWKTLATELIQQYVRRIQGSILEAKACAISWNYREVGAAGIIDDVALELMRFLDPANPQGLLHGYPVKVMMGKGYVEVKRADIDKGAAVIKTLEAVGAVDFVLCVGDDRSDEDMFQAITEYFQRPPKEPSLASALSQSQASIKKSMQGSMASMEGFDVSPSSAASPKANAERKSTAPSRSVAFTDDSVDMPATAASPSPVDRTVRAHATQVFTATVGRKPTQAKYFFADIHEVSTCLKKLATQAIVGSFSRFASMPDINMQVELQSGSEGEGEDFKLGRSTTASSFLKKPLGQV</sequence>
<evidence type="ECO:0000256" key="3">
    <source>
        <dbReference type="SAM" id="MobiDB-lite"/>
    </source>
</evidence>
<dbReference type="SUPFAM" id="SSF49452">
    <property type="entry name" value="Starch-binding domain-like"/>
    <property type="match status" value="1"/>
</dbReference>
<dbReference type="InterPro" id="IPR001830">
    <property type="entry name" value="Glyco_trans_20"/>
</dbReference>
<dbReference type="InterPro" id="IPR013784">
    <property type="entry name" value="Carb-bd-like_fold"/>
</dbReference>